<reference evidence="2 3" key="1">
    <citation type="submission" date="2020-02" db="EMBL/GenBank/DDBJ databases">
        <authorList>
            <person name="Criscuolo A."/>
        </authorList>
    </citation>
    <scope>NUCLEOTIDE SEQUENCE [LARGE SCALE GENOMIC DNA]</scope>
    <source>
        <strain evidence="2">CIP105534</strain>
    </source>
</reference>
<dbReference type="AlphaFoldDB" id="A0A6J4GKB7"/>
<dbReference type="PROSITE" id="PS51257">
    <property type="entry name" value="PROKAR_LIPOPROTEIN"/>
    <property type="match status" value="1"/>
</dbReference>
<dbReference type="PANTHER" id="PTHR38477:SF1">
    <property type="entry name" value="MUREIN L,D-TRANSPEPTIDASE CATALYTIC DOMAIN FAMILY PROTEIN"/>
    <property type="match status" value="1"/>
</dbReference>
<keyword evidence="3" id="KW-1185">Reference proteome</keyword>
<keyword evidence="1" id="KW-0732">Signal</keyword>
<dbReference type="EMBL" id="CADCSU010000086">
    <property type="protein sequence ID" value="CAA9198503.1"/>
    <property type="molecule type" value="Genomic_DNA"/>
</dbReference>
<evidence type="ECO:0000313" key="3">
    <source>
        <dbReference type="Proteomes" id="UP000479938"/>
    </source>
</evidence>
<accession>A0A6J4GKB7</accession>
<feature type="chain" id="PRO_5027103646" description="Peptidase" evidence="1">
    <location>
        <begin position="24"/>
        <end position="221"/>
    </location>
</feature>
<evidence type="ECO:0000256" key="1">
    <source>
        <dbReference type="SAM" id="SignalP"/>
    </source>
</evidence>
<dbReference type="RefSeq" id="WP_173970762.1">
    <property type="nucleotide sequence ID" value="NZ_CADCSU010000086.1"/>
</dbReference>
<organism evidence="2 3">
    <name type="scientific">Flavobacterium bizetiae</name>
    <dbReference type="NCBI Taxonomy" id="2704140"/>
    <lineage>
        <taxon>Bacteria</taxon>
        <taxon>Pseudomonadati</taxon>
        <taxon>Bacteroidota</taxon>
        <taxon>Flavobacteriia</taxon>
        <taxon>Flavobacteriales</taxon>
        <taxon>Flavobacteriaceae</taxon>
        <taxon>Flavobacterium</taxon>
    </lineage>
</organism>
<dbReference type="Proteomes" id="UP000479938">
    <property type="component" value="Unassembled WGS sequence"/>
</dbReference>
<evidence type="ECO:0000313" key="2">
    <source>
        <dbReference type="EMBL" id="CAA9198503.1"/>
    </source>
</evidence>
<feature type="signal peptide" evidence="1">
    <location>
        <begin position="1"/>
        <end position="23"/>
    </location>
</feature>
<gene>
    <name evidence="2" type="ORF">FLA105534_02143</name>
</gene>
<protein>
    <recommendedName>
        <fullName evidence="4">Peptidase</fullName>
    </recommendedName>
</protein>
<name>A0A6J4GKB7_9FLAO</name>
<dbReference type="InterPro" id="IPR032676">
    <property type="entry name" value="YkuD_2"/>
</dbReference>
<evidence type="ECO:0008006" key="4">
    <source>
        <dbReference type="Google" id="ProtNLM"/>
    </source>
</evidence>
<dbReference type="PANTHER" id="PTHR38477">
    <property type="entry name" value="HYPOTHETICAL EXPORTED PROTEIN"/>
    <property type="match status" value="1"/>
</dbReference>
<dbReference type="Pfam" id="PF13645">
    <property type="entry name" value="YkuD_2"/>
    <property type="match status" value="1"/>
</dbReference>
<proteinExistence type="predicted"/>
<sequence>MKIKIQNFLILVSLFFAFGFSCSKENKAVVSINRQKSEIILEEKPRIDIDYSAFYKEAQQYCKRNNLNQDTFFLIDLGVHSGLKRFFVYDFKKNKIVQSYMVSHGCGDNSWGATMSKDNAPISNEFDSHCSSIGKFIILDRGVSQWGIKVNYVLQGKDKTNSHARSRAIVLHSWEAISNHEVYPQGTPEGWGCPAVSNESMREIDKLLKENKKVLMWIIKS</sequence>